<proteinExistence type="inferred from homology"/>
<evidence type="ECO:0000256" key="2">
    <source>
        <dbReference type="ARBA" id="ARBA00004752"/>
    </source>
</evidence>
<dbReference type="PANTHER" id="PTHR32282:SF33">
    <property type="entry name" value="PEPTIDOGLYCAN GLYCOSYLTRANSFERASE"/>
    <property type="match status" value="1"/>
</dbReference>
<dbReference type="GO" id="GO:0030288">
    <property type="term" value="C:outer membrane-bounded periplasmic space"/>
    <property type="evidence" value="ECO:0007669"/>
    <property type="project" value="TreeGrafter"/>
</dbReference>
<evidence type="ECO:0000256" key="11">
    <source>
        <dbReference type="ARBA" id="ARBA00022960"/>
    </source>
</evidence>
<evidence type="ECO:0000256" key="15">
    <source>
        <dbReference type="ARBA" id="ARBA00023268"/>
    </source>
</evidence>
<dbReference type="NCBIfam" id="TIGR02074">
    <property type="entry name" value="PBP_1a_fam"/>
    <property type="match status" value="1"/>
</dbReference>
<dbReference type="AlphaFoldDB" id="A0A7C2SA45"/>
<comment type="caution">
    <text evidence="22">The sequence shown here is derived from an EMBL/GenBank/DDBJ whole genome shotgun (WGS) entry which is preliminary data.</text>
</comment>
<dbReference type="InterPro" id="IPR012338">
    <property type="entry name" value="Beta-lactam/transpept-like"/>
</dbReference>
<evidence type="ECO:0000256" key="10">
    <source>
        <dbReference type="ARBA" id="ARBA00022801"/>
    </source>
</evidence>
<evidence type="ECO:0000256" key="12">
    <source>
        <dbReference type="ARBA" id="ARBA00022984"/>
    </source>
</evidence>
<dbReference type="Pfam" id="PF00912">
    <property type="entry name" value="Transgly"/>
    <property type="match status" value="1"/>
</dbReference>
<evidence type="ECO:0000256" key="1">
    <source>
        <dbReference type="ARBA" id="ARBA00004370"/>
    </source>
</evidence>
<sequence>MGKTLLRWLLVGLLAGLAVGAISAVVLARFIQLPAVEALTAYQPPAATVVKARDGSVIGSFAAERRLPVTFEQIPKVFRDAVLAVEDAIFYKHPGVDPSGMARAFLRNVLSLSKAQGGSTITQQLARNVGIVSREKRLMRKLKEILLAIEIEQRFSKDQIFTLYANQVNFGHGVYGVEAAARFYFGKPASALTLPEAALLAGLPQRPTDLSPIDHPERALRRRNHVLKRMLEEGMIDRPTYEKAIAEPLGASPHFDRETSAAYFLEEVRRSLEEKLGSELLLEGGLTAETTLDPTLQRLAEEALREGLVELQKRLGWPGALRNLIDEGIKDLKAFRHPSWPFLKWQPGELTYAVVQEVKAQEAKLIIGSREGRLPLAEARWTNRTSLYSLIKPGDVLLVRLKTLPPEPAPVEVSLEAEPKVEGAIVVLDNRTGAILALVGGFDFNRSQFDRAMQAKRQVGSAFKPFVYATAFEAGYSPADTILDAPVLLPDEHGLPTYCPLNYYRKYFGIVTLRYALEHSLNASAVKLQQMVGGERVIELARRLGIREELHPYPSMALGSFELPVVSTAAAYAAFANGGMAVEPFFLTKVRDAQGQVLVENRPRVRQALSEQVAFLVTHTLEGVIQRGTAAKAASLPGHLAGKTGTTDAYTDAWFIGYSPRITCAVWVGRDKKEPIGRRMTGAEAALPTWIRFMQAYLERLPAGVRDEEFQPPSSGVTLIAVDPRTGLRATPECGENVILEAVPESKVPVACSPQAHAVAELPWERQMGYYTFKPGEPITTPEAVAVANAKAAEKDN</sequence>
<dbReference type="PANTHER" id="PTHR32282">
    <property type="entry name" value="BINDING PROTEIN TRANSPEPTIDASE, PUTATIVE-RELATED"/>
    <property type="match status" value="1"/>
</dbReference>
<dbReference type="SUPFAM" id="SSF50249">
    <property type="entry name" value="Nucleic acid-binding proteins"/>
    <property type="match status" value="1"/>
</dbReference>
<evidence type="ECO:0000256" key="7">
    <source>
        <dbReference type="ARBA" id="ARBA00022676"/>
    </source>
</evidence>
<dbReference type="InterPro" id="IPR001264">
    <property type="entry name" value="Glyco_trans_51"/>
</dbReference>
<dbReference type="GO" id="GO:0071555">
    <property type="term" value="P:cell wall organization"/>
    <property type="evidence" value="ECO:0007669"/>
    <property type="project" value="UniProtKB-KW"/>
</dbReference>
<protein>
    <recommendedName>
        <fullName evidence="17">peptidoglycan glycosyltransferase</fullName>
        <ecNumber evidence="17">2.4.99.28</ecNumber>
    </recommendedName>
</protein>
<comment type="subcellular location">
    <subcellularLocation>
        <location evidence="1">Membrane</location>
    </subcellularLocation>
</comment>
<dbReference type="GO" id="GO:0008360">
    <property type="term" value="P:regulation of cell shape"/>
    <property type="evidence" value="ECO:0007669"/>
    <property type="project" value="UniProtKB-KW"/>
</dbReference>
<reference evidence="22" key="1">
    <citation type="journal article" date="2020" name="mSystems">
        <title>Genome- and Community-Level Interaction Insights into Carbon Utilization and Element Cycling Functions of Hydrothermarchaeota in Hydrothermal Sediment.</title>
        <authorList>
            <person name="Zhou Z."/>
            <person name="Liu Y."/>
            <person name="Xu W."/>
            <person name="Pan J."/>
            <person name="Luo Z.H."/>
            <person name="Li M."/>
        </authorList>
    </citation>
    <scope>NUCLEOTIDE SEQUENCE [LARGE SCALE GENOMIC DNA]</scope>
    <source>
        <strain evidence="22">SpSt-299</strain>
    </source>
</reference>
<dbReference type="SUPFAM" id="SSF56601">
    <property type="entry name" value="beta-lactamase/transpeptidase-like"/>
    <property type="match status" value="1"/>
</dbReference>
<evidence type="ECO:0000256" key="6">
    <source>
        <dbReference type="ARBA" id="ARBA00022670"/>
    </source>
</evidence>
<dbReference type="InterPro" id="IPR036950">
    <property type="entry name" value="PBP_transglycosylase"/>
</dbReference>
<keyword evidence="7" id="KW-0328">Glycosyltransferase</keyword>
<comment type="pathway">
    <text evidence="2">Cell wall biogenesis; peptidoglycan biosynthesis.</text>
</comment>
<keyword evidence="14" id="KW-0472">Membrane</keyword>
<dbReference type="InterPro" id="IPR001460">
    <property type="entry name" value="PCN-bd_Tpept"/>
</dbReference>
<dbReference type="InterPro" id="IPR012340">
    <property type="entry name" value="NA-bd_OB-fold"/>
</dbReference>
<dbReference type="FunFam" id="1.10.3810.10:FF:000003">
    <property type="entry name" value="Penicillin-binding protein 1a"/>
    <property type="match status" value="1"/>
</dbReference>
<dbReference type="GO" id="GO:0006508">
    <property type="term" value="P:proteolysis"/>
    <property type="evidence" value="ECO:0007669"/>
    <property type="project" value="UniProtKB-KW"/>
</dbReference>
<dbReference type="InterPro" id="IPR023346">
    <property type="entry name" value="Lysozyme-like_dom_sf"/>
</dbReference>
<keyword evidence="9" id="KW-0812">Transmembrane</keyword>
<evidence type="ECO:0000256" key="3">
    <source>
        <dbReference type="ARBA" id="ARBA00007090"/>
    </source>
</evidence>
<keyword evidence="11" id="KW-0133">Cell shape</keyword>
<evidence type="ECO:0000256" key="13">
    <source>
        <dbReference type="ARBA" id="ARBA00022989"/>
    </source>
</evidence>
<comment type="catalytic activity">
    <reaction evidence="18">
        <text>[GlcNAc-(1-&gt;4)-Mur2Ac(oyl-L-Ala-gamma-D-Glu-L-Lys-D-Ala-D-Ala)](n)-di-trans,octa-cis-undecaprenyl diphosphate + beta-D-GlcNAc-(1-&gt;4)-Mur2Ac(oyl-L-Ala-gamma-D-Glu-L-Lys-D-Ala-D-Ala)-di-trans,octa-cis-undecaprenyl diphosphate = [GlcNAc-(1-&gt;4)-Mur2Ac(oyl-L-Ala-gamma-D-Glu-L-Lys-D-Ala-D-Ala)](n+1)-di-trans,octa-cis-undecaprenyl diphosphate + di-trans,octa-cis-undecaprenyl diphosphate + H(+)</text>
        <dbReference type="Rhea" id="RHEA:23708"/>
        <dbReference type="Rhea" id="RHEA-COMP:9602"/>
        <dbReference type="Rhea" id="RHEA-COMP:9603"/>
        <dbReference type="ChEBI" id="CHEBI:15378"/>
        <dbReference type="ChEBI" id="CHEBI:58405"/>
        <dbReference type="ChEBI" id="CHEBI:60033"/>
        <dbReference type="ChEBI" id="CHEBI:78435"/>
        <dbReference type="EC" id="2.4.99.28"/>
    </reaction>
</comment>
<evidence type="ECO:0000256" key="18">
    <source>
        <dbReference type="ARBA" id="ARBA00049902"/>
    </source>
</evidence>
<feature type="domain" description="Penicillin-binding protein transpeptidase" evidence="20">
    <location>
        <begin position="423"/>
        <end position="663"/>
    </location>
</feature>
<dbReference type="Gene3D" id="3.40.710.10">
    <property type="entry name" value="DD-peptidase/beta-lactamase superfamily"/>
    <property type="match status" value="2"/>
</dbReference>
<keyword evidence="8" id="KW-0808">Transferase</keyword>
<comment type="pathway">
    <text evidence="19">Glycan biosynthesis.</text>
</comment>
<name>A0A7C2SA45_9BACT</name>
<dbReference type="GO" id="GO:0008955">
    <property type="term" value="F:peptidoglycan glycosyltransferase activity"/>
    <property type="evidence" value="ECO:0007669"/>
    <property type="project" value="UniProtKB-EC"/>
</dbReference>
<evidence type="ECO:0000256" key="9">
    <source>
        <dbReference type="ARBA" id="ARBA00022692"/>
    </source>
</evidence>
<feature type="domain" description="Glycosyl transferase family 51" evidence="21">
    <location>
        <begin position="55"/>
        <end position="230"/>
    </location>
</feature>
<dbReference type="SUPFAM" id="SSF53955">
    <property type="entry name" value="Lysozyme-like"/>
    <property type="match status" value="1"/>
</dbReference>
<evidence type="ECO:0000259" key="20">
    <source>
        <dbReference type="Pfam" id="PF00905"/>
    </source>
</evidence>
<evidence type="ECO:0000256" key="14">
    <source>
        <dbReference type="ARBA" id="ARBA00023136"/>
    </source>
</evidence>
<keyword evidence="15" id="KW-0511">Multifunctional enzyme</keyword>
<evidence type="ECO:0000256" key="8">
    <source>
        <dbReference type="ARBA" id="ARBA00022679"/>
    </source>
</evidence>
<evidence type="ECO:0000256" key="16">
    <source>
        <dbReference type="ARBA" id="ARBA00023316"/>
    </source>
</evidence>
<keyword evidence="12" id="KW-0573">Peptidoglycan synthesis</keyword>
<dbReference type="GO" id="GO:0008658">
    <property type="term" value="F:penicillin binding"/>
    <property type="evidence" value="ECO:0007669"/>
    <property type="project" value="InterPro"/>
</dbReference>
<comment type="similarity">
    <text evidence="3">In the C-terminal section; belongs to the transpeptidase family.</text>
</comment>
<gene>
    <name evidence="22" type="ORF">ENQ31_01020</name>
</gene>
<dbReference type="GO" id="GO:0016020">
    <property type="term" value="C:membrane"/>
    <property type="evidence" value="ECO:0007669"/>
    <property type="project" value="UniProtKB-SubCell"/>
</dbReference>
<evidence type="ECO:0000256" key="19">
    <source>
        <dbReference type="ARBA" id="ARBA00060592"/>
    </source>
</evidence>
<dbReference type="GO" id="GO:0004180">
    <property type="term" value="F:carboxypeptidase activity"/>
    <property type="evidence" value="ECO:0007669"/>
    <property type="project" value="UniProtKB-KW"/>
</dbReference>
<keyword evidence="16" id="KW-0961">Cell wall biogenesis/degradation</keyword>
<evidence type="ECO:0000259" key="21">
    <source>
        <dbReference type="Pfam" id="PF00912"/>
    </source>
</evidence>
<keyword evidence="10" id="KW-0378">Hydrolase</keyword>
<dbReference type="Gene3D" id="1.10.3810.10">
    <property type="entry name" value="Biosynthetic peptidoglycan transglycosylase-like"/>
    <property type="match status" value="1"/>
</dbReference>
<keyword evidence="6" id="KW-0645">Protease</keyword>
<organism evidence="22">
    <name type="scientific">Thermoanaerobaculum aquaticum</name>
    <dbReference type="NCBI Taxonomy" id="1312852"/>
    <lineage>
        <taxon>Bacteria</taxon>
        <taxon>Pseudomonadati</taxon>
        <taxon>Acidobacteriota</taxon>
        <taxon>Thermoanaerobaculia</taxon>
        <taxon>Thermoanaerobaculales</taxon>
        <taxon>Thermoanaerobaculaceae</taxon>
        <taxon>Thermoanaerobaculum</taxon>
    </lineage>
</organism>
<dbReference type="Pfam" id="PF00905">
    <property type="entry name" value="Transpeptidase"/>
    <property type="match status" value="1"/>
</dbReference>
<keyword evidence="5" id="KW-0121">Carboxypeptidase</keyword>
<evidence type="ECO:0000256" key="5">
    <source>
        <dbReference type="ARBA" id="ARBA00022645"/>
    </source>
</evidence>
<dbReference type="EC" id="2.4.99.28" evidence="17"/>
<keyword evidence="13" id="KW-1133">Transmembrane helix</keyword>
<evidence type="ECO:0000256" key="17">
    <source>
        <dbReference type="ARBA" id="ARBA00044770"/>
    </source>
</evidence>
<dbReference type="InterPro" id="IPR050396">
    <property type="entry name" value="Glycosyltr_51/Transpeptidase"/>
</dbReference>
<evidence type="ECO:0000256" key="4">
    <source>
        <dbReference type="ARBA" id="ARBA00007739"/>
    </source>
</evidence>
<accession>A0A7C2SA45</accession>
<dbReference type="GO" id="GO:0009252">
    <property type="term" value="P:peptidoglycan biosynthetic process"/>
    <property type="evidence" value="ECO:0007669"/>
    <property type="project" value="UniProtKB-KW"/>
</dbReference>
<comment type="similarity">
    <text evidence="4">In the N-terminal section; belongs to the glycosyltransferase 51 family.</text>
</comment>
<evidence type="ECO:0000313" key="22">
    <source>
        <dbReference type="EMBL" id="HET46736.1"/>
    </source>
</evidence>
<dbReference type="EMBL" id="DSMR01000071">
    <property type="protein sequence ID" value="HET46736.1"/>
    <property type="molecule type" value="Genomic_DNA"/>
</dbReference>